<accession>A0ABR4BHW0</accession>
<keyword evidence="2" id="KW-1185">Reference proteome</keyword>
<proteinExistence type="predicted"/>
<sequence length="106" mass="11308">MALSSLRQDKKVEEIAQALGRFLQVLTYYHVVSAPTAQDIAVLTEGASNVALWTPAAAVMIYYMAPVKPATDFTSREGIMTDLDAKLCLPSKHSRVALVGLGGGIS</sequence>
<evidence type="ECO:0000313" key="2">
    <source>
        <dbReference type="Proteomes" id="UP001590951"/>
    </source>
</evidence>
<protein>
    <submittedName>
        <fullName evidence="1">Uncharacterized protein</fullName>
    </submittedName>
</protein>
<organism evidence="1 2">
    <name type="scientific">Lepraria finkii</name>
    <dbReference type="NCBI Taxonomy" id="1340010"/>
    <lineage>
        <taxon>Eukaryota</taxon>
        <taxon>Fungi</taxon>
        <taxon>Dikarya</taxon>
        <taxon>Ascomycota</taxon>
        <taxon>Pezizomycotina</taxon>
        <taxon>Lecanoromycetes</taxon>
        <taxon>OSLEUM clade</taxon>
        <taxon>Lecanoromycetidae</taxon>
        <taxon>Lecanorales</taxon>
        <taxon>Lecanorineae</taxon>
        <taxon>Stereocaulaceae</taxon>
        <taxon>Lepraria</taxon>
    </lineage>
</organism>
<gene>
    <name evidence="1" type="ORF">ABVK25_002465</name>
</gene>
<dbReference type="Proteomes" id="UP001590951">
    <property type="component" value="Unassembled WGS sequence"/>
</dbReference>
<reference evidence="1 2" key="1">
    <citation type="submission" date="2024-09" db="EMBL/GenBank/DDBJ databases">
        <title>Rethinking Asexuality: The Enigmatic Case of Functional Sexual Genes in Lepraria (Stereocaulaceae).</title>
        <authorList>
            <person name="Doellman M."/>
            <person name="Sun Y."/>
            <person name="Barcenas-Pena A."/>
            <person name="Lumbsch H.T."/>
            <person name="Grewe F."/>
        </authorList>
    </citation>
    <scope>NUCLEOTIDE SEQUENCE [LARGE SCALE GENOMIC DNA]</scope>
    <source>
        <strain evidence="1 2">Grewe 0041</strain>
    </source>
</reference>
<name>A0ABR4BHW0_9LECA</name>
<comment type="caution">
    <text evidence="1">The sequence shown here is derived from an EMBL/GenBank/DDBJ whole genome shotgun (WGS) entry which is preliminary data.</text>
</comment>
<dbReference type="EMBL" id="JBHFEH010000005">
    <property type="protein sequence ID" value="KAL2057412.1"/>
    <property type="molecule type" value="Genomic_DNA"/>
</dbReference>
<evidence type="ECO:0000313" key="1">
    <source>
        <dbReference type="EMBL" id="KAL2057412.1"/>
    </source>
</evidence>